<accession>A0A1D8PM53</accession>
<dbReference type="GO" id="GO:1903561">
    <property type="term" value="C:extracellular vesicle"/>
    <property type="evidence" value="ECO:0000314"/>
    <property type="project" value="CGD"/>
</dbReference>
<evidence type="ECO:0000256" key="1">
    <source>
        <dbReference type="ARBA" id="ARBA00004477"/>
    </source>
</evidence>
<feature type="domain" description="Reticulon" evidence="8">
    <location>
        <begin position="56"/>
        <end position="245"/>
    </location>
</feature>
<reference evidence="10 11" key="1">
    <citation type="journal article" date="2004" name="Proc. Natl. Acad. Sci. U.S.A.">
        <title>The diploid genome sequence of Candida albicans.</title>
        <authorList>
            <person name="Jones T."/>
            <person name="Federspiel N.A."/>
            <person name="Chibana H."/>
            <person name="Dungan J."/>
            <person name="Kalman S."/>
            <person name="Magee B.B."/>
            <person name="Newport G."/>
            <person name="Thorstenson Y.R."/>
            <person name="Agabian N."/>
            <person name="Magee P.T."/>
            <person name="Davis R.W."/>
            <person name="Scherer S."/>
        </authorList>
    </citation>
    <scope>NUCLEOTIDE SEQUENCE [LARGE SCALE GENOMIC DNA]</scope>
    <source>
        <strain evidence="11">SC5314 / ATCC MYA-2876</strain>
    </source>
</reference>
<gene>
    <name evidence="10" type="ordered locus">CAALFM_C404800WA</name>
    <name evidence="9" type="ordered locus">orf19.11280</name>
</gene>
<feature type="compositionally biased region" description="Polar residues" evidence="7">
    <location>
        <begin position="39"/>
        <end position="53"/>
    </location>
</feature>
<evidence type="ECO:0000313" key="9">
    <source>
        <dbReference type="CGD" id="CAL0000195123"/>
    </source>
</evidence>
<dbReference type="OrthoDB" id="567788at2759"/>
<protein>
    <recommendedName>
        <fullName evidence="6">Reticulon-like protein</fullName>
    </recommendedName>
</protein>
<dbReference type="Pfam" id="PF02453">
    <property type="entry name" value="Reticulon"/>
    <property type="match status" value="1"/>
</dbReference>
<keyword evidence="11" id="KW-1185">Reference proteome</keyword>
<evidence type="ECO:0000256" key="4">
    <source>
        <dbReference type="ARBA" id="ARBA00022989"/>
    </source>
</evidence>
<feature type="compositionally biased region" description="Polar residues" evidence="7">
    <location>
        <begin position="313"/>
        <end position="335"/>
    </location>
</feature>
<feature type="compositionally biased region" description="Polar residues" evidence="7">
    <location>
        <begin position="260"/>
        <end position="273"/>
    </location>
</feature>
<comment type="subcellular location">
    <subcellularLocation>
        <location evidence="1 6">Endoplasmic reticulum membrane</location>
        <topology evidence="1 6">Multi-pass membrane protein</topology>
    </subcellularLocation>
</comment>
<keyword evidence="4 6" id="KW-1133">Transmembrane helix</keyword>
<keyword evidence="5 6" id="KW-0472">Membrane</keyword>
<dbReference type="InterPro" id="IPR045064">
    <property type="entry name" value="Reticulon-like"/>
</dbReference>
<dbReference type="RefSeq" id="XP_717204.2">
    <property type="nucleotide sequence ID" value="XM_712111.2"/>
</dbReference>
<dbReference type="FunCoup" id="A0A1D8PM53">
    <property type="interactions" value="296"/>
</dbReference>
<evidence type="ECO:0000313" key="11">
    <source>
        <dbReference type="Proteomes" id="UP000000559"/>
    </source>
</evidence>
<dbReference type="CGD" id="CAL0000195123">
    <property type="gene designation" value="orf19.11280"/>
</dbReference>
<evidence type="ECO:0000256" key="3">
    <source>
        <dbReference type="ARBA" id="ARBA00022824"/>
    </source>
</evidence>
<evidence type="ECO:0000259" key="8">
    <source>
        <dbReference type="PROSITE" id="PS50845"/>
    </source>
</evidence>
<dbReference type="GO" id="GO:0005789">
    <property type="term" value="C:endoplasmic reticulum membrane"/>
    <property type="evidence" value="ECO:0007669"/>
    <property type="project" value="UniProtKB-SubCell"/>
</dbReference>
<evidence type="ECO:0000256" key="7">
    <source>
        <dbReference type="SAM" id="MobiDB-lite"/>
    </source>
</evidence>
<dbReference type="eggNOG" id="KOG1792">
    <property type="taxonomic scope" value="Eukaryota"/>
</dbReference>
<keyword evidence="2 6" id="KW-0812">Transmembrane</keyword>
<dbReference type="STRING" id="237561.A0A1D8PM53"/>
<dbReference type="KEGG" id="cal:CAALFM_C404800WA"/>
<feature type="compositionally biased region" description="Low complexity" evidence="7">
    <location>
        <begin position="281"/>
        <end position="312"/>
    </location>
</feature>
<proteinExistence type="predicted"/>
<feature type="compositionally biased region" description="Polar residues" evidence="7">
    <location>
        <begin position="355"/>
        <end position="366"/>
    </location>
</feature>
<dbReference type="VEuPathDB" id="FungiDB:C4_04800W_A"/>
<evidence type="ECO:0000313" key="10">
    <source>
        <dbReference type="EMBL" id="AOW29223.1"/>
    </source>
</evidence>
<name>A0A1D8PM53_CANAL</name>
<dbReference type="EMBL" id="CP017626">
    <property type="protein sequence ID" value="AOW29223.1"/>
    <property type="molecule type" value="Genomic_DNA"/>
</dbReference>
<dbReference type="AlphaFoldDB" id="A0A1D8PM53"/>
<feature type="compositionally biased region" description="Low complexity" evidence="7">
    <location>
        <begin position="7"/>
        <end position="38"/>
    </location>
</feature>
<dbReference type="PANTHER" id="PTHR10994">
    <property type="entry name" value="RETICULON"/>
    <property type="match status" value="1"/>
</dbReference>
<dbReference type="PROSITE" id="PS50845">
    <property type="entry name" value="RETICULON"/>
    <property type="match status" value="1"/>
</dbReference>
<dbReference type="InterPro" id="IPR003388">
    <property type="entry name" value="Reticulon"/>
</dbReference>
<reference evidence="10 11" key="2">
    <citation type="journal article" date="2007" name="Genome Biol.">
        <title>Assembly of the Candida albicans genome into sixteen supercontigs aligned on the eight chromosomes.</title>
        <authorList>
            <person name="van het Hoog M."/>
            <person name="Rast T.J."/>
            <person name="Martchenko M."/>
            <person name="Grindle S."/>
            <person name="Dignard D."/>
            <person name="Hogues H."/>
            <person name="Cuomo C."/>
            <person name="Berriman M."/>
            <person name="Scherer S."/>
            <person name="Magee B.B."/>
            <person name="Whiteway M."/>
            <person name="Chibana H."/>
            <person name="Nantel A."/>
            <person name="Magee P.T."/>
        </authorList>
    </citation>
    <scope>GENOME REANNOTATION</scope>
    <source>
        <strain evidence="11">SC5314 / ATCC MYA-2876</strain>
    </source>
</reference>
<evidence type="ECO:0000256" key="2">
    <source>
        <dbReference type="ARBA" id="ARBA00022692"/>
    </source>
</evidence>
<sequence>MSTSIPTESPLTTNNTTTTTAADISTTSGTTATPAQASVPTSTSSIADTHHSSCSTTDFLTWKNPIKTGKVFGSLVFGLIVLKTVNLFNIFFHLAYIGLLISAAAEYSGKLITGKGFLANFKPTGKLYAKRFNDEVLPELANFNVHLEESFNKIVYSHDIETTLKAAGISYILYKLTSWFSLYTLIFIFVVLIFTVPVIYKTYKKEIDAAVADITKTIKTKSAEFTEKAHKAAGPHIDTLIKKTGPIGSFIQSKLPVRTAGSTVGDSKATSYGTDADKSIAGTTSATGTSSATANSTTVPVSVPAATSATSAEPISTGHSTGASQFPSAPTSGLHPSTVEDVIKQASEEADEFADTTQESFKPTLH</sequence>
<dbReference type="Proteomes" id="UP000000559">
    <property type="component" value="Chromosome 4"/>
</dbReference>
<feature type="transmembrane region" description="Helical" evidence="6">
    <location>
        <begin position="71"/>
        <end position="92"/>
    </location>
</feature>
<keyword evidence="3 6" id="KW-0256">Endoplasmic reticulum</keyword>
<evidence type="ECO:0000256" key="5">
    <source>
        <dbReference type="ARBA" id="ARBA00023136"/>
    </source>
</evidence>
<feature type="transmembrane region" description="Helical" evidence="6">
    <location>
        <begin position="180"/>
        <end position="200"/>
    </location>
</feature>
<organism evidence="10 11">
    <name type="scientific">Candida albicans (strain SC5314 / ATCC MYA-2876)</name>
    <name type="common">Yeast</name>
    <dbReference type="NCBI Taxonomy" id="237561"/>
    <lineage>
        <taxon>Eukaryota</taxon>
        <taxon>Fungi</taxon>
        <taxon>Dikarya</taxon>
        <taxon>Ascomycota</taxon>
        <taxon>Saccharomycotina</taxon>
        <taxon>Pichiomycetes</taxon>
        <taxon>Debaryomycetaceae</taxon>
        <taxon>Candida/Lodderomyces clade</taxon>
        <taxon>Candida</taxon>
    </lineage>
</organism>
<dbReference type="GO" id="GO:0062040">
    <property type="term" value="C:fungal biofilm matrix"/>
    <property type="evidence" value="ECO:0000314"/>
    <property type="project" value="CGD"/>
</dbReference>
<dbReference type="PANTHER" id="PTHR10994:SF193">
    <property type="entry name" value="RETICULON-LIKE PROTEIN"/>
    <property type="match status" value="1"/>
</dbReference>
<dbReference type="InParanoid" id="A0A1D8PM53"/>
<evidence type="ECO:0000256" key="6">
    <source>
        <dbReference type="RuleBase" id="RU363132"/>
    </source>
</evidence>
<reference evidence="10 11" key="3">
    <citation type="journal article" date="2013" name="Genome Biol.">
        <title>Assembly of a phased diploid Candida albicans genome facilitates allele-specific measurements and provides a simple model for repeat and indel structure.</title>
        <authorList>
            <person name="Muzzey D."/>
            <person name="Schwartz K."/>
            <person name="Weissman J.S."/>
            <person name="Sherlock G."/>
        </authorList>
    </citation>
    <scope>NUCLEOTIDE SEQUENCE [LARGE SCALE GENOMIC DNA]</scope>
    <source>
        <strain evidence="11">SC5314 / ATCC MYA-2876</strain>
    </source>
</reference>
<dbReference type="GeneID" id="3641113"/>
<dbReference type="GO" id="GO:0009617">
    <property type="term" value="P:response to bacterium"/>
    <property type="evidence" value="ECO:0007669"/>
    <property type="project" value="InterPro"/>
</dbReference>
<feature type="region of interest" description="Disordered" evidence="7">
    <location>
        <begin position="1"/>
        <end position="53"/>
    </location>
</feature>
<feature type="region of interest" description="Disordered" evidence="7">
    <location>
        <begin position="260"/>
        <end position="366"/>
    </location>
</feature>